<sequence length="159" mass="17887">MQQHLWLTYSWKKEDYLPSECYDLPLKPYASGYGMTFRSLRSISSPLPYPGQVLELGCSTGRATAHCCRVFSRAAHTLLDLSKLMIAVTKSIFPGAASRFICQDSLAYMRNRNDVFDLVSSLRRFSHSVHQTMELFPDKGSDFSPIEEFCASSIAPICA</sequence>
<protein>
    <recommendedName>
        <fullName evidence="1">Methyltransferase domain-containing protein</fullName>
    </recommendedName>
</protein>
<dbReference type="AlphaFoldDB" id="A0A0F4TT50"/>
<reference evidence="2 3" key="1">
    <citation type="submission" date="2015-03" db="EMBL/GenBank/DDBJ databases">
        <title>Comparative genomics of Pseudomonas insights into diversity of traits involved in vanlence and defense.</title>
        <authorList>
            <person name="Qin Y."/>
        </authorList>
    </citation>
    <scope>NUCLEOTIDE SEQUENCE [LARGE SCALE GENOMIC DNA]</scope>
    <source>
        <strain evidence="2 3">C3</strain>
    </source>
</reference>
<dbReference type="Gene3D" id="3.40.50.150">
    <property type="entry name" value="Vaccinia Virus protein VP39"/>
    <property type="match status" value="1"/>
</dbReference>
<dbReference type="Pfam" id="PF13649">
    <property type="entry name" value="Methyltransf_25"/>
    <property type="match status" value="1"/>
</dbReference>
<dbReference type="EMBL" id="LACD01000003">
    <property type="protein sequence ID" value="KJZ47606.1"/>
    <property type="molecule type" value="Genomic_DNA"/>
</dbReference>
<evidence type="ECO:0000313" key="2">
    <source>
        <dbReference type="EMBL" id="KJZ47606.1"/>
    </source>
</evidence>
<evidence type="ECO:0000259" key="1">
    <source>
        <dbReference type="Pfam" id="PF13649"/>
    </source>
</evidence>
<dbReference type="SUPFAM" id="SSF53335">
    <property type="entry name" value="S-adenosyl-L-methionine-dependent methyltransferases"/>
    <property type="match status" value="1"/>
</dbReference>
<name>A0A0F4TT50_PSEFL</name>
<comment type="caution">
    <text evidence="2">The sequence shown here is derived from an EMBL/GenBank/DDBJ whole genome shotgun (WGS) entry which is preliminary data.</text>
</comment>
<dbReference type="InterPro" id="IPR029063">
    <property type="entry name" value="SAM-dependent_MTases_sf"/>
</dbReference>
<accession>A0A0F4TT50</accession>
<dbReference type="InterPro" id="IPR041698">
    <property type="entry name" value="Methyltransf_25"/>
</dbReference>
<organism evidence="2 3">
    <name type="scientific">Pseudomonas fluorescens</name>
    <dbReference type="NCBI Taxonomy" id="294"/>
    <lineage>
        <taxon>Bacteria</taxon>
        <taxon>Pseudomonadati</taxon>
        <taxon>Pseudomonadota</taxon>
        <taxon>Gammaproteobacteria</taxon>
        <taxon>Pseudomonadales</taxon>
        <taxon>Pseudomonadaceae</taxon>
        <taxon>Pseudomonas</taxon>
    </lineage>
</organism>
<evidence type="ECO:0000313" key="3">
    <source>
        <dbReference type="Proteomes" id="UP000033500"/>
    </source>
</evidence>
<gene>
    <name evidence="2" type="ORF">VC34_04365</name>
</gene>
<feature type="domain" description="Methyltransferase" evidence="1">
    <location>
        <begin position="53"/>
        <end position="130"/>
    </location>
</feature>
<proteinExistence type="predicted"/>
<dbReference type="PATRIC" id="fig|294.131.peg.3634"/>
<dbReference type="Proteomes" id="UP000033500">
    <property type="component" value="Unassembled WGS sequence"/>
</dbReference>